<dbReference type="EMBL" id="BEXD01000808">
    <property type="protein sequence ID" value="GBB90333.1"/>
    <property type="molecule type" value="Genomic_DNA"/>
</dbReference>
<keyword evidence="2" id="KW-1185">Reference proteome</keyword>
<comment type="caution">
    <text evidence="1">The sequence shown here is derived from an EMBL/GenBank/DDBJ whole genome shotgun (WGS) entry which is preliminary data.</text>
</comment>
<organism evidence="1 2">
    <name type="scientific">Rhizophagus clarus</name>
    <dbReference type="NCBI Taxonomy" id="94130"/>
    <lineage>
        <taxon>Eukaryota</taxon>
        <taxon>Fungi</taxon>
        <taxon>Fungi incertae sedis</taxon>
        <taxon>Mucoromycota</taxon>
        <taxon>Glomeromycotina</taxon>
        <taxon>Glomeromycetes</taxon>
        <taxon>Glomerales</taxon>
        <taxon>Glomeraceae</taxon>
        <taxon>Rhizophagus</taxon>
    </lineage>
</organism>
<proteinExistence type="predicted"/>
<gene>
    <name evidence="1" type="ORF">RclHR1_17250006</name>
</gene>
<name>A0A2Z6QJQ6_9GLOM</name>
<sequence length="97" mass="11021">MTKKVKNPKATLENLKNKSLIASTKDSIHAIKTEESLVTYDAYIKLANVEEYFANDNKLAFKILTRDFCDFLGVEINKNDGKIIIKNSTYKGMNNMV</sequence>
<evidence type="ECO:0000313" key="1">
    <source>
        <dbReference type="EMBL" id="GBB90333.1"/>
    </source>
</evidence>
<dbReference type="AlphaFoldDB" id="A0A2Z6QJQ6"/>
<protein>
    <submittedName>
        <fullName evidence="1">Uncharacterized protein</fullName>
    </submittedName>
</protein>
<dbReference type="Proteomes" id="UP000247702">
    <property type="component" value="Unassembled WGS sequence"/>
</dbReference>
<reference evidence="1 2" key="1">
    <citation type="submission" date="2017-11" db="EMBL/GenBank/DDBJ databases">
        <title>The genome of Rhizophagus clarus HR1 reveals common genetic basis of auxotrophy among arbuscular mycorrhizal fungi.</title>
        <authorList>
            <person name="Kobayashi Y."/>
        </authorList>
    </citation>
    <scope>NUCLEOTIDE SEQUENCE [LARGE SCALE GENOMIC DNA]</scope>
    <source>
        <strain evidence="1 2">HR1</strain>
    </source>
</reference>
<evidence type="ECO:0000313" key="2">
    <source>
        <dbReference type="Proteomes" id="UP000247702"/>
    </source>
</evidence>
<accession>A0A2Z6QJQ6</accession>